<evidence type="ECO:0000313" key="2">
    <source>
        <dbReference type="EMBL" id="KAG5445663.1"/>
    </source>
</evidence>
<reference evidence="2 3" key="1">
    <citation type="journal article" date="2018" name="Biotechnol. Adv.">
        <title>Improved genomic resources and new bioinformatic workflow for the carcinogenic parasite Clonorchis sinensis: Biotechnological implications.</title>
        <authorList>
            <person name="Wang D."/>
            <person name="Korhonen P.K."/>
            <person name="Gasser R.B."/>
            <person name="Young N.D."/>
        </authorList>
    </citation>
    <scope>NUCLEOTIDE SEQUENCE [LARGE SCALE GENOMIC DNA]</scope>
    <source>
        <strain evidence="2">Cs-k2</strain>
    </source>
</reference>
<organism evidence="2 3">
    <name type="scientific">Clonorchis sinensis</name>
    <name type="common">Chinese liver fluke</name>
    <dbReference type="NCBI Taxonomy" id="79923"/>
    <lineage>
        <taxon>Eukaryota</taxon>
        <taxon>Metazoa</taxon>
        <taxon>Spiralia</taxon>
        <taxon>Lophotrochozoa</taxon>
        <taxon>Platyhelminthes</taxon>
        <taxon>Trematoda</taxon>
        <taxon>Digenea</taxon>
        <taxon>Opisthorchiida</taxon>
        <taxon>Opisthorchiata</taxon>
        <taxon>Opisthorchiidae</taxon>
        <taxon>Clonorchis</taxon>
    </lineage>
</organism>
<feature type="compositionally biased region" description="Polar residues" evidence="1">
    <location>
        <begin position="91"/>
        <end position="103"/>
    </location>
</feature>
<accession>A0A3R7G5P0</accession>
<dbReference type="Proteomes" id="UP000286415">
    <property type="component" value="Unassembled WGS sequence"/>
</dbReference>
<reference evidence="2 3" key="2">
    <citation type="journal article" date="2021" name="Genomics">
        <title>High-quality reference genome for Clonorchis sinensis.</title>
        <authorList>
            <person name="Young N.D."/>
            <person name="Stroehlein A.J."/>
            <person name="Kinkar L."/>
            <person name="Wang T."/>
            <person name="Sohn W.M."/>
            <person name="Chang B.C.H."/>
            <person name="Kaur P."/>
            <person name="Weisz D."/>
            <person name="Dudchenko O."/>
            <person name="Aiden E.L."/>
            <person name="Korhonen P.K."/>
            <person name="Gasser R.B."/>
        </authorList>
    </citation>
    <scope>NUCLEOTIDE SEQUENCE [LARGE SCALE GENOMIC DNA]</scope>
    <source>
        <strain evidence="2">Cs-k2</strain>
    </source>
</reference>
<dbReference type="AlphaFoldDB" id="A0A3R7G5P0"/>
<dbReference type="EMBL" id="NIRI02000056">
    <property type="protein sequence ID" value="KAG5445663.1"/>
    <property type="molecule type" value="Genomic_DNA"/>
</dbReference>
<evidence type="ECO:0000256" key="1">
    <source>
        <dbReference type="SAM" id="MobiDB-lite"/>
    </source>
</evidence>
<protein>
    <submittedName>
        <fullName evidence="2">Uncharacterized protein</fullName>
    </submittedName>
</protein>
<feature type="region of interest" description="Disordered" evidence="1">
    <location>
        <begin position="1"/>
        <end position="29"/>
    </location>
</feature>
<evidence type="ECO:0000313" key="3">
    <source>
        <dbReference type="Proteomes" id="UP000286415"/>
    </source>
</evidence>
<proteinExistence type="predicted"/>
<feature type="compositionally biased region" description="Basic and acidic residues" evidence="1">
    <location>
        <begin position="18"/>
        <end position="29"/>
    </location>
</feature>
<comment type="caution">
    <text evidence="2">The sequence shown here is derived from an EMBL/GenBank/DDBJ whole genome shotgun (WGS) entry which is preliminary data.</text>
</comment>
<name>A0A3R7G5P0_CLOSI</name>
<feature type="region of interest" description="Disordered" evidence="1">
    <location>
        <begin position="76"/>
        <end position="103"/>
    </location>
</feature>
<dbReference type="InParanoid" id="A0A3R7G5P0"/>
<gene>
    <name evidence="2" type="ORF">CSKR_111205</name>
</gene>
<sequence length="152" mass="17570">MHECKFTRKQQNKPQQQLEHHRSKLTEIEQNTKRIKTQFNPGESKNTQGNRYYKTLQRTVFLKFVFEDLSKQETQMLSHRSRESNEVPFSPQETSGLPATIQSPNQLKVADVDRTATRTGACLCLDVWKHDELATQSAGPHPSRLLWPPVTP</sequence>
<keyword evidence="3" id="KW-1185">Reference proteome</keyword>